<protein>
    <recommendedName>
        <fullName evidence="1">NADP-dependent oxidoreductase domain-containing protein</fullName>
    </recommendedName>
</protein>
<dbReference type="AlphaFoldDB" id="A0A0S2TDJ4"/>
<dbReference type="InterPro" id="IPR053135">
    <property type="entry name" value="AKR2_Oxidoreductase"/>
</dbReference>
<dbReference type="InterPro" id="IPR020471">
    <property type="entry name" value="AKR"/>
</dbReference>
<dbReference type="STRING" id="1748243.Tel_08570"/>
<dbReference type="SUPFAM" id="SSF51430">
    <property type="entry name" value="NAD(P)-linked oxidoreductase"/>
    <property type="match status" value="1"/>
</dbReference>
<sequence>MAYGVSNTSGQTNLNEVEEILTYAFSHGISTLDTAMAYGSSEEILGSTIHQCGDNWEIVTKTPHFKSAEITQKDLDTLKASLDNSREKLGKSSLYGLLVHACDDLFKPGGWRLISCMEKLKDQGLVNKVGVSLYCSGQIDKLLECCSIDLVQLPLNILDQRLIESGHLTKLKNKNIEIHARSAFLQGLLLMPLDKIDSWFSPIRNMLSGFHQAALDRDITVLQLALGFVSNIKEVDKVVVGVNNLDQLREIVAATDINIDVVDFKFLSVRDPAFINPSKWKLK</sequence>
<organism evidence="2 3">
    <name type="scientific">Candidatus Tenderia electrophaga</name>
    <dbReference type="NCBI Taxonomy" id="1748243"/>
    <lineage>
        <taxon>Bacteria</taxon>
        <taxon>Pseudomonadati</taxon>
        <taxon>Pseudomonadota</taxon>
        <taxon>Gammaproteobacteria</taxon>
        <taxon>Candidatus Tenderiales</taxon>
        <taxon>Candidatus Tenderiaceae</taxon>
        <taxon>Candidatus Tenderia</taxon>
    </lineage>
</organism>
<dbReference type="InterPro" id="IPR023210">
    <property type="entry name" value="NADP_OxRdtase_dom"/>
</dbReference>
<name>A0A0S2TDJ4_9GAMM</name>
<evidence type="ECO:0000313" key="2">
    <source>
        <dbReference type="EMBL" id="ALP53205.1"/>
    </source>
</evidence>
<proteinExistence type="predicted"/>
<dbReference type="CDD" id="cd19097">
    <property type="entry name" value="AKR_unchar"/>
    <property type="match status" value="1"/>
</dbReference>
<dbReference type="InterPro" id="IPR036812">
    <property type="entry name" value="NAD(P)_OxRdtase_dom_sf"/>
</dbReference>
<feature type="domain" description="NADP-dependent oxidoreductase" evidence="1">
    <location>
        <begin position="6"/>
        <end position="263"/>
    </location>
</feature>
<dbReference type="PANTHER" id="PTHR43312">
    <property type="entry name" value="D-THREO-ALDOSE 1-DEHYDROGENASE"/>
    <property type="match status" value="1"/>
</dbReference>
<keyword evidence="3" id="KW-1185">Reference proteome</keyword>
<dbReference type="PRINTS" id="PR00069">
    <property type="entry name" value="ALDKETRDTASE"/>
</dbReference>
<dbReference type="GO" id="GO:0016491">
    <property type="term" value="F:oxidoreductase activity"/>
    <property type="evidence" value="ECO:0007669"/>
    <property type="project" value="InterPro"/>
</dbReference>
<dbReference type="Pfam" id="PF00248">
    <property type="entry name" value="Aldo_ket_red"/>
    <property type="match status" value="1"/>
</dbReference>
<dbReference type="EMBL" id="CP013099">
    <property type="protein sequence ID" value="ALP53205.1"/>
    <property type="molecule type" value="Genomic_DNA"/>
</dbReference>
<dbReference type="PANTHER" id="PTHR43312:SF1">
    <property type="entry name" value="NADP-DEPENDENT OXIDOREDUCTASE DOMAIN-CONTAINING PROTEIN"/>
    <property type="match status" value="1"/>
</dbReference>
<dbReference type="Gene3D" id="3.20.20.100">
    <property type="entry name" value="NADP-dependent oxidoreductase domain"/>
    <property type="match status" value="1"/>
</dbReference>
<dbReference type="Proteomes" id="UP000055136">
    <property type="component" value="Chromosome"/>
</dbReference>
<reference evidence="2" key="1">
    <citation type="submission" date="2015-10" db="EMBL/GenBank/DDBJ databases">
        <title>Description of Candidatus Tenderia electrophaga gen. nov, sp. nov., an Uncultivated Electroautotroph from a Biocathode Enrichment.</title>
        <authorList>
            <person name="Eddie B.J."/>
            <person name="Malanoski A.P."/>
            <person name="Wang Z."/>
            <person name="Hall R.J."/>
            <person name="Oh S.D."/>
            <person name="Heiner C."/>
            <person name="Lin B."/>
            <person name="Strycharz-Glaven S.M."/>
        </authorList>
    </citation>
    <scope>NUCLEOTIDE SEQUENCE [LARGE SCALE GENOMIC DNA]</scope>
    <source>
        <strain evidence="2">NRL1</strain>
    </source>
</reference>
<accession>A0A0S2TDJ4</accession>
<dbReference type="KEGG" id="tee:Tel_08570"/>
<gene>
    <name evidence="2" type="ORF">Tel_08570</name>
</gene>
<evidence type="ECO:0000259" key="1">
    <source>
        <dbReference type="Pfam" id="PF00248"/>
    </source>
</evidence>
<evidence type="ECO:0000313" key="3">
    <source>
        <dbReference type="Proteomes" id="UP000055136"/>
    </source>
</evidence>